<dbReference type="OrthoDB" id="3464494at2"/>
<dbReference type="EMBL" id="MEHJ01000001">
    <property type="protein sequence ID" value="OEJ23627.1"/>
    <property type="molecule type" value="Genomic_DNA"/>
</dbReference>
<comment type="caution">
    <text evidence="2">The sequence shown here is derived from an EMBL/GenBank/DDBJ whole genome shotgun (WGS) entry which is preliminary data.</text>
</comment>
<name>A0A1E5P297_9ACTN</name>
<dbReference type="AlphaFoldDB" id="A0A1E5P297"/>
<dbReference type="PANTHER" id="PTHR18964">
    <property type="entry name" value="ROK (REPRESSOR, ORF, KINASE) FAMILY"/>
    <property type="match status" value="1"/>
</dbReference>
<dbReference type="InterPro" id="IPR043129">
    <property type="entry name" value="ATPase_NBD"/>
</dbReference>
<comment type="similarity">
    <text evidence="1">Belongs to the ROK (NagC/XylR) family.</text>
</comment>
<evidence type="ECO:0000313" key="3">
    <source>
        <dbReference type="Proteomes" id="UP000095759"/>
    </source>
</evidence>
<accession>A0A1E5P297</accession>
<dbReference type="PANTHER" id="PTHR18964:SF173">
    <property type="entry name" value="GLUCOKINASE"/>
    <property type="match status" value="1"/>
</dbReference>
<dbReference type="InterPro" id="IPR036390">
    <property type="entry name" value="WH_DNA-bd_sf"/>
</dbReference>
<organism evidence="2 3">
    <name type="scientific">Streptomyces agglomeratus</name>
    <dbReference type="NCBI Taxonomy" id="285458"/>
    <lineage>
        <taxon>Bacteria</taxon>
        <taxon>Bacillati</taxon>
        <taxon>Actinomycetota</taxon>
        <taxon>Actinomycetes</taxon>
        <taxon>Kitasatosporales</taxon>
        <taxon>Streptomycetaceae</taxon>
        <taxon>Streptomyces</taxon>
    </lineage>
</organism>
<keyword evidence="3" id="KW-1185">Reference proteome</keyword>
<dbReference type="SUPFAM" id="SSF53067">
    <property type="entry name" value="Actin-like ATPase domain"/>
    <property type="match status" value="1"/>
</dbReference>
<dbReference type="SUPFAM" id="SSF46785">
    <property type="entry name" value="Winged helix' DNA-binding domain"/>
    <property type="match status" value="1"/>
</dbReference>
<sequence>MLQLRDRLSAARGTKAINFKHVLLSVMIKSDSQADLARRTGLAQSTVSNIVRELQTADVLVSEPGRGARVCLAPTRNVAVGVHLGFNQATVVARRVDRPVTETHWEHVGSGANRGLGEIMPSLKQAVREAVAKTGRELEDVVSLGVAVPRMVDPRTGRFRTPVLPPWSEGDAPSDDLGEWLRVQGALDNDANLGALAEQTYGTDGHCEIVVYVKGSTGIGAGLVISSNPIRGHGMAGEIGHLVLDPDGMVCRCGGRGCLETIIGADALVRQAREALAGSVADVPYSLASLIERAQSGDAVCERVVRDAGRVLGRALALVCNLLNPDLIVLGGQLAAAQNLVLEPCRESLARYGLRGAVGPHSEFALKLSSMNPLSEAQGALVLGLTSLRRTDVEKD</sequence>
<dbReference type="STRING" id="285458.BGM19_33620"/>
<evidence type="ECO:0000313" key="2">
    <source>
        <dbReference type="EMBL" id="OEJ23627.1"/>
    </source>
</evidence>
<reference evidence="2 3" key="1">
    <citation type="submission" date="2016-08" db="EMBL/GenBank/DDBJ databases">
        <title>Complete genome sequence of Streptomyces agglomeratus strain 6-3-2, a novel anti-MRSA actinomycete isolated from Wuli of Tebit, China.</title>
        <authorList>
            <person name="Chen X."/>
        </authorList>
    </citation>
    <scope>NUCLEOTIDE SEQUENCE [LARGE SCALE GENOMIC DNA]</scope>
    <source>
        <strain evidence="2 3">6-3-2</strain>
    </source>
</reference>
<proteinExistence type="inferred from homology"/>
<dbReference type="Gene3D" id="3.30.420.40">
    <property type="match status" value="2"/>
</dbReference>
<evidence type="ECO:0000256" key="1">
    <source>
        <dbReference type="ARBA" id="ARBA00006479"/>
    </source>
</evidence>
<dbReference type="InterPro" id="IPR000600">
    <property type="entry name" value="ROK"/>
</dbReference>
<dbReference type="InterPro" id="IPR036388">
    <property type="entry name" value="WH-like_DNA-bd_sf"/>
</dbReference>
<dbReference type="RefSeq" id="WP_069925551.1">
    <property type="nucleotide sequence ID" value="NZ_MEHI01000001.1"/>
</dbReference>
<gene>
    <name evidence="2" type="ORF">AS594_03165</name>
</gene>
<dbReference type="Pfam" id="PF00480">
    <property type="entry name" value="ROK"/>
    <property type="match status" value="1"/>
</dbReference>
<dbReference type="Gene3D" id="1.10.10.10">
    <property type="entry name" value="Winged helix-like DNA-binding domain superfamily/Winged helix DNA-binding domain"/>
    <property type="match status" value="1"/>
</dbReference>
<protein>
    <submittedName>
        <fullName evidence="2">Transcriptional regulator, ROK family protein</fullName>
    </submittedName>
</protein>
<dbReference type="Proteomes" id="UP000095759">
    <property type="component" value="Unassembled WGS sequence"/>
</dbReference>